<sequence length="153" mass="16788">MKKVILKYGGYGFVLSTILFLLGLYIGKGVAYSTQEVIGYVTIIASLIFVFFGIKHFRDKENQGKLSFGKGMIIGISISAISALGIALADLIYTTVINPDFFEEYKAVMVTEGYEGEIPEYSSGFMAFIMFVTVLTIGVVISLLSSLVLQHKK</sequence>
<comment type="caution">
    <text evidence="2">The sequence shown here is derived from an EMBL/GenBank/DDBJ whole genome shotgun (WGS) entry which is preliminary data.</text>
</comment>
<evidence type="ECO:0000256" key="1">
    <source>
        <dbReference type="SAM" id="Phobius"/>
    </source>
</evidence>
<keyword evidence="1" id="KW-0472">Membrane</keyword>
<organism evidence="2 3">
    <name type="scientific">Maribacter aquimaris</name>
    <dbReference type="NCBI Taxonomy" id="2737171"/>
    <lineage>
        <taxon>Bacteria</taxon>
        <taxon>Pseudomonadati</taxon>
        <taxon>Bacteroidota</taxon>
        <taxon>Flavobacteriia</taxon>
        <taxon>Flavobacteriales</taxon>
        <taxon>Flavobacteriaceae</taxon>
        <taxon>Maribacter</taxon>
    </lineage>
</organism>
<gene>
    <name evidence="2" type="ORF">HPE56_17280</name>
</gene>
<feature type="transmembrane region" description="Helical" evidence="1">
    <location>
        <begin position="37"/>
        <end position="54"/>
    </location>
</feature>
<proteinExistence type="predicted"/>
<dbReference type="EMBL" id="JABTCF010000013">
    <property type="protein sequence ID" value="MBD0779557.1"/>
    <property type="molecule type" value="Genomic_DNA"/>
</dbReference>
<dbReference type="Proteomes" id="UP001166021">
    <property type="component" value="Unassembled WGS sequence"/>
</dbReference>
<dbReference type="InterPro" id="IPR025250">
    <property type="entry name" value="DUF4199"/>
</dbReference>
<evidence type="ECO:0000313" key="3">
    <source>
        <dbReference type="Proteomes" id="UP001166021"/>
    </source>
</evidence>
<keyword evidence="1" id="KW-1133">Transmembrane helix</keyword>
<keyword evidence="1" id="KW-0812">Transmembrane</keyword>
<feature type="transmembrane region" description="Helical" evidence="1">
    <location>
        <begin position="125"/>
        <end position="149"/>
    </location>
</feature>
<reference evidence="2" key="1">
    <citation type="submission" date="2020-05" db="EMBL/GenBank/DDBJ databases">
        <title>The draft genome sequence of Maribacter sp. ANRC-HE7.</title>
        <authorList>
            <person name="Mu L."/>
        </authorList>
    </citation>
    <scope>NUCLEOTIDE SEQUENCE</scope>
    <source>
        <strain evidence="2">ANRC-HE7</strain>
    </source>
</reference>
<feature type="transmembrane region" description="Helical" evidence="1">
    <location>
        <begin position="12"/>
        <end position="31"/>
    </location>
</feature>
<protein>
    <submittedName>
        <fullName evidence="2">DUF4199 domain-containing protein</fullName>
    </submittedName>
</protein>
<accession>A0ABR7V535</accession>
<feature type="transmembrane region" description="Helical" evidence="1">
    <location>
        <begin position="74"/>
        <end position="96"/>
    </location>
</feature>
<keyword evidence="3" id="KW-1185">Reference proteome</keyword>
<name>A0ABR7V535_9FLAO</name>
<evidence type="ECO:0000313" key="2">
    <source>
        <dbReference type="EMBL" id="MBD0779557.1"/>
    </source>
</evidence>
<dbReference type="Pfam" id="PF13858">
    <property type="entry name" value="DUF4199"/>
    <property type="match status" value="1"/>
</dbReference>
<dbReference type="RefSeq" id="WP_188245007.1">
    <property type="nucleotide sequence ID" value="NZ_JABTCF010000013.1"/>
</dbReference>